<protein>
    <recommendedName>
        <fullName evidence="11">PTS sugar transporter subunit IIC</fullName>
    </recommendedName>
</protein>
<organism evidence="10">
    <name type="scientific">Caldithrix abyssi</name>
    <dbReference type="NCBI Taxonomy" id="187145"/>
    <lineage>
        <taxon>Bacteria</taxon>
        <taxon>Pseudomonadati</taxon>
        <taxon>Calditrichota</taxon>
        <taxon>Calditrichia</taxon>
        <taxon>Calditrichales</taxon>
        <taxon>Calditrichaceae</taxon>
        <taxon>Caldithrix</taxon>
    </lineage>
</organism>
<evidence type="ECO:0000313" key="10">
    <source>
        <dbReference type="EMBL" id="HED11247.1"/>
    </source>
</evidence>
<reference evidence="10" key="1">
    <citation type="journal article" date="2020" name="mSystems">
        <title>Genome- and Community-Level Interaction Insights into Carbon Utilization and Element Cycling Functions of Hydrothermarchaeota in Hydrothermal Sediment.</title>
        <authorList>
            <person name="Zhou Z."/>
            <person name="Liu Y."/>
            <person name="Xu W."/>
            <person name="Pan J."/>
            <person name="Luo Z.H."/>
            <person name="Li M."/>
        </authorList>
    </citation>
    <scope>NUCLEOTIDE SEQUENCE [LARGE SCALE GENOMIC DNA]</scope>
    <source>
        <strain evidence="10">HyVt-456</strain>
    </source>
</reference>
<dbReference type="EMBL" id="DRLD01000310">
    <property type="protein sequence ID" value="HED11247.1"/>
    <property type="molecule type" value="Genomic_DNA"/>
</dbReference>
<evidence type="ECO:0000256" key="1">
    <source>
        <dbReference type="ARBA" id="ARBA00004651"/>
    </source>
</evidence>
<evidence type="ECO:0000256" key="3">
    <source>
        <dbReference type="ARBA" id="ARBA00022475"/>
    </source>
</evidence>
<dbReference type="GO" id="GO:0009401">
    <property type="term" value="P:phosphoenolpyruvate-dependent sugar phosphotransferase system"/>
    <property type="evidence" value="ECO:0007669"/>
    <property type="project" value="UniProtKB-KW"/>
</dbReference>
<gene>
    <name evidence="10" type="ORF">ENJ10_11215</name>
</gene>
<dbReference type="GO" id="GO:0005886">
    <property type="term" value="C:plasma membrane"/>
    <property type="evidence" value="ECO:0007669"/>
    <property type="project" value="UniProtKB-SubCell"/>
</dbReference>
<dbReference type="Pfam" id="PF03609">
    <property type="entry name" value="EII-Sor"/>
    <property type="match status" value="1"/>
</dbReference>
<evidence type="ECO:0000256" key="5">
    <source>
        <dbReference type="ARBA" id="ARBA00022683"/>
    </source>
</evidence>
<dbReference type="Proteomes" id="UP000886005">
    <property type="component" value="Unassembled WGS sequence"/>
</dbReference>
<keyword evidence="2" id="KW-0813">Transport</keyword>
<comment type="subcellular location">
    <subcellularLocation>
        <location evidence="1">Cell membrane</location>
        <topology evidence="1">Multi-pass membrane protein</topology>
    </subcellularLocation>
</comment>
<comment type="caution">
    <text evidence="10">The sequence shown here is derived from an EMBL/GenBank/DDBJ whole genome shotgun (WGS) entry which is preliminary data.</text>
</comment>
<dbReference type="AlphaFoldDB" id="A0A7V1PVC7"/>
<name>A0A7V1PVC7_CALAY</name>
<dbReference type="InterPro" id="IPR004700">
    <property type="entry name" value="PTS_IIC_man"/>
</dbReference>
<evidence type="ECO:0000256" key="2">
    <source>
        <dbReference type="ARBA" id="ARBA00022448"/>
    </source>
</evidence>
<evidence type="ECO:0000256" key="8">
    <source>
        <dbReference type="ARBA" id="ARBA00023136"/>
    </source>
</evidence>
<feature type="transmembrane region" description="Helical" evidence="9">
    <location>
        <begin position="172"/>
        <end position="195"/>
    </location>
</feature>
<evidence type="ECO:0000256" key="6">
    <source>
        <dbReference type="ARBA" id="ARBA00022692"/>
    </source>
</evidence>
<feature type="transmembrane region" description="Helical" evidence="9">
    <location>
        <begin position="215"/>
        <end position="235"/>
    </location>
</feature>
<feature type="transmembrane region" description="Helical" evidence="9">
    <location>
        <begin position="242"/>
        <end position="258"/>
    </location>
</feature>
<keyword evidence="7 9" id="KW-1133">Transmembrane helix</keyword>
<keyword evidence="6 9" id="KW-0812">Transmembrane</keyword>
<keyword evidence="4" id="KW-0762">Sugar transport</keyword>
<sequence>MAGQHGDGRPAYQHPHRDTYTHRIKKDQKTLADSIFYSLLFGLICLDQRYVFQFNISQPLFTSTLIGLLSGHVQEAVYFGALVQLLWLSNLPVGASVIPDGNIASVIGTVLYIKYSAIYAEHGYFLLLISIFLVVLFSYVGGQLDIFARYRNEHIMNHALQALKRKDKKVRLGVYIIPSLLGHFLLNALLILTGIESASWLLDILYQKVPAILNIHWRFVEIALIGTGIGMILGIYHDKKKYALIGAAAVLILIIRMIH</sequence>
<keyword evidence="3" id="KW-1003">Cell membrane</keyword>
<accession>A0A7V1PVC7</accession>
<evidence type="ECO:0000256" key="4">
    <source>
        <dbReference type="ARBA" id="ARBA00022597"/>
    </source>
</evidence>
<keyword evidence="8 9" id="KW-0472">Membrane</keyword>
<feature type="transmembrane region" description="Helical" evidence="9">
    <location>
        <begin position="124"/>
        <end position="142"/>
    </location>
</feature>
<feature type="transmembrane region" description="Helical" evidence="9">
    <location>
        <begin position="64"/>
        <end position="87"/>
    </location>
</feature>
<proteinExistence type="predicted"/>
<evidence type="ECO:0008006" key="11">
    <source>
        <dbReference type="Google" id="ProtNLM"/>
    </source>
</evidence>
<keyword evidence="5" id="KW-0598">Phosphotransferase system</keyword>
<evidence type="ECO:0000256" key="7">
    <source>
        <dbReference type="ARBA" id="ARBA00022989"/>
    </source>
</evidence>
<evidence type="ECO:0000256" key="9">
    <source>
        <dbReference type="SAM" id="Phobius"/>
    </source>
</evidence>